<organism evidence="7 8">
    <name type="scientific">Enhygromyxa salina</name>
    <dbReference type="NCBI Taxonomy" id="215803"/>
    <lineage>
        <taxon>Bacteria</taxon>
        <taxon>Pseudomonadati</taxon>
        <taxon>Myxococcota</taxon>
        <taxon>Polyangia</taxon>
        <taxon>Nannocystales</taxon>
        <taxon>Nannocystaceae</taxon>
        <taxon>Enhygromyxa</taxon>
    </lineage>
</organism>
<dbReference type="PANTHER" id="PTHR22911:SF6">
    <property type="entry name" value="SOLUTE CARRIER FAMILY 35 MEMBER G1"/>
    <property type="match status" value="1"/>
</dbReference>
<dbReference type="SUPFAM" id="SSF103481">
    <property type="entry name" value="Multidrug resistance efflux transporter EmrE"/>
    <property type="match status" value="1"/>
</dbReference>
<evidence type="ECO:0000256" key="3">
    <source>
        <dbReference type="ARBA" id="ARBA00022989"/>
    </source>
</evidence>
<evidence type="ECO:0000313" key="8">
    <source>
        <dbReference type="Proteomes" id="UP000031599"/>
    </source>
</evidence>
<evidence type="ECO:0000313" key="7">
    <source>
        <dbReference type="EMBL" id="KIG15560.1"/>
    </source>
</evidence>
<feature type="transmembrane region" description="Helical" evidence="5">
    <location>
        <begin position="224"/>
        <end position="245"/>
    </location>
</feature>
<feature type="transmembrane region" description="Helical" evidence="5">
    <location>
        <begin position="191"/>
        <end position="212"/>
    </location>
</feature>
<dbReference type="GO" id="GO:0016020">
    <property type="term" value="C:membrane"/>
    <property type="evidence" value="ECO:0007669"/>
    <property type="project" value="UniProtKB-SubCell"/>
</dbReference>
<evidence type="ECO:0000256" key="2">
    <source>
        <dbReference type="ARBA" id="ARBA00022692"/>
    </source>
</evidence>
<evidence type="ECO:0000256" key="5">
    <source>
        <dbReference type="SAM" id="Phobius"/>
    </source>
</evidence>
<dbReference type="Pfam" id="PF00892">
    <property type="entry name" value="EamA"/>
    <property type="match status" value="2"/>
</dbReference>
<dbReference type="AlphaFoldDB" id="A0A0C2D152"/>
<feature type="domain" description="EamA" evidence="6">
    <location>
        <begin position="4"/>
        <end position="117"/>
    </location>
</feature>
<comment type="subcellular location">
    <subcellularLocation>
        <location evidence="1">Membrane</location>
        <topology evidence="1">Multi-pass membrane protein</topology>
    </subcellularLocation>
</comment>
<comment type="caution">
    <text evidence="7">The sequence shown here is derived from an EMBL/GenBank/DDBJ whole genome shotgun (WGS) entry which is preliminary data.</text>
</comment>
<dbReference type="InterPro" id="IPR037185">
    <property type="entry name" value="EmrE-like"/>
</dbReference>
<feature type="transmembrane region" description="Helical" evidence="5">
    <location>
        <begin position="129"/>
        <end position="149"/>
    </location>
</feature>
<dbReference type="InterPro" id="IPR000620">
    <property type="entry name" value="EamA_dom"/>
</dbReference>
<feature type="transmembrane region" description="Helical" evidence="5">
    <location>
        <begin position="101"/>
        <end position="117"/>
    </location>
</feature>
<keyword evidence="4 5" id="KW-0472">Membrane</keyword>
<name>A0A0C2D152_9BACT</name>
<gene>
    <name evidence="7" type="ORF">DB30_05498</name>
</gene>
<keyword evidence="3 5" id="KW-1133">Transmembrane helix</keyword>
<dbReference type="PANTHER" id="PTHR22911">
    <property type="entry name" value="ACYL-MALONYL CONDENSING ENZYME-RELATED"/>
    <property type="match status" value="1"/>
</dbReference>
<sequence>MAAFVKVLREDGLTTSEVMFWRTAPGLVWILVELRIRGQTLRPNAPGPVVLRSLAGLGAMAGYFYALRALTLIENTVLSLLQPVLVAVLSPTLLGERLHPRAVVALMVAVVGALVVLRPDQAWRANLPLLPIAAGAISALFSALAHIMVRKATAKDSPERVVFWFTLTVSAGALAIGLARGEFLQLPDVGWLNVTGKIAGMAGFGLAGQLLMTRAYGRMAAPMVAVVAYAAIPISMMLDLVWGVRPGLDDAVGSLLMVFAGVVLVRGRRV</sequence>
<dbReference type="EMBL" id="JMCC02000051">
    <property type="protein sequence ID" value="KIG15560.1"/>
    <property type="molecule type" value="Genomic_DNA"/>
</dbReference>
<feature type="transmembrane region" description="Helical" evidence="5">
    <location>
        <begin position="161"/>
        <end position="179"/>
    </location>
</feature>
<feature type="transmembrane region" description="Helical" evidence="5">
    <location>
        <begin position="251"/>
        <end position="267"/>
    </location>
</feature>
<evidence type="ECO:0000259" key="6">
    <source>
        <dbReference type="Pfam" id="PF00892"/>
    </source>
</evidence>
<reference evidence="7 8" key="1">
    <citation type="submission" date="2014-12" db="EMBL/GenBank/DDBJ databases">
        <title>Genome assembly of Enhygromyxa salina DSM 15201.</title>
        <authorList>
            <person name="Sharma G."/>
            <person name="Subramanian S."/>
        </authorList>
    </citation>
    <scope>NUCLEOTIDE SEQUENCE [LARGE SCALE GENOMIC DNA]</scope>
    <source>
        <strain evidence="7 8">DSM 15201</strain>
    </source>
</reference>
<feature type="domain" description="EamA" evidence="6">
    <location>
        <begin position="132"/>
        <end position="265"/>
    </location>
</feature>
<accession>A0A0C2D152</accession>
<evidence type="ECO:0000256" key="4">
    <source>
        <dbReference type="ARBA" id="ARBA00023136"/>
    </source>
</evidence>
<dbReference type="Proteomes" id="UP000031599">
    <property type="component" value="Unassembled WGS sequence"/>
</dbReference>
<protein>
    <submittedName>
        <fullName evidence="7">Membrane protein</fullName>
    </submittedName>
</protein>
<keyword evidence="2 5" id="KW-0812">Transmembrane</keyword>
<evidence type="ECO:0000256" key="1">
    <source>
        <dbReference type="ARBA" id="ARBA00004141"/>
    </source>
</evidence>
<proteinExistence type="predicted"/>